<dbReference type="PROSITE" id="PS51725">
    <property type="entry name" value="ABM"/>
    <property type="match status" value="1"/>
</dbReference>
<dbReference type="PANTHER" id="PTHR33336">
    <property type="entry name" value="QUINOL MONOOXYGENASE YGIN-RELATED"/>
    <property type="match status" value="1"/>
</dbReference>
<accession>A0AAQ1JWA7</accession>
<dbReference type="GO" id="GO:0004497">
    <property type="term" value="F:monooxygenase activity"/>
    <property type="evidence" value="ECO:0007669"/>
    <property type="project" value="UniProtKB-KW"/>
</dbReference>
<dbReference type="PANTHER" id="PTHR33336:SF15">
    <property type="entry name" value="ABM DOMAIN-CONTAINING PROTEIN"/>
    <property type="match status" value="1"/>
</dbReference>
<evidence type="ECO:0000313" key="3">
    <source>
        <dbReference type="EMBL" id="SEK05425.1"/>
    </source>
</evidence>
<dbReference type="EMBL" id="QJJV01000013">
    <property type="protein sequence ID" value="PXX14068.1"/>
    <property type="molecule type" value="Genomic_DNA"/>
</dbReference>
<evidence type="ECO:0000313" key="4">
    <source>
        <dbReference type="Proteomes" id="UP000183529"/>
    </source>
</evidence>
<keyword evidence="3" id="KW-0503">Monooxygenase</keyword>
<dbReference type="RefSeq" id="WP_074985774.1">
    <property type="nucleotide sequence ID" value="NZ_CADFGN010000012.1"/>
</dbReference>
<dbReference type="SUPFAM" id="SSF54909">
    <property type="entry name" value="Dimeric alpha+beta barrel"/>
    <property type="match status" value="1"/>
</dbReference>
<sequence>MNTIANASAYSAQFPDHGQSAADHDKNLPTAIIVTAYYRVHPEDRQIFVDAVIPEMTAARQMQGCIYYAFAPDLTDPNLFHLVEGWADQEAYERHESADTFLTALATVVNNVRILDRQGVRYEVARQIIDDPRDKVS</sequence>
<reference evidence="2 5" key="2">
    <citation type="submission" date="2018-05" db="EMBL/GenBank/DDBJ databases">
        <title>Genomic Encyclopedia of Type Strains, Phase IV (KMG-V): Genome sequencing to study the core and pangenomes of soil and plant-associated prokaryotes.</title>
        <authorList>
            <person name="Whitman W."/>
        </authorList>
    </citation>
    <scope>NUCLEOTIDE SEQUENCE [LARGE SCALE GENOMIC DNA]</scope>
    <source>
        <strain evidence="2 5">SIr-6563</strain>
    </source>
</reference>
<dbReference type="Gene3D" id="3.30.70.100">
    <property type="match status" value="1"/>
</dbReference>
<keyword evidence="5" id="KW-1185">Reference proteome</keyword>
<dbReference type="InterPro" id="IPR050744">
    <property type="entry name" value="AI-2_Isomerase_LsrG"/>
</dbReference>
<dbReference type="AlphaFoldDB" id="A0AAQ1JWA7"/>
<evidence type="ECO:0000313" key="5">
    <source>
        <dbReference type="Proteomes" id="UP000247515"/>
    </source>
</evidence>
<dbReference type="Proteomes" id="UP000183529">
    <property type="component" value="Unassembled WGS sequence"/>
</dbReference>
<dbReference type="GeneID" id="61304122"/>
<dbReference type="InterPro" id="IPR007138">
    <property type="entry name" value="ABM_dom"/>
</dbReference>
<dbReference type="InterPro" id="IPR011008">
    <property type="entry name" value="Dimeric_a/b-barrel"/>
</dbReference>
<gene>
    <name evidence="2" type="ORF">C7400_1132</name>
    <name evidence="3" type="ORF">SAMN05216550_114222</name>
</gene>
<dbReference type="Pfam" id="PF03992">
    <property type="entry name" value="ABM"/>
    <property type="match status" value="1"/>
</dbReference>
<comment type="caution">
    <text evidence="3">The sequence shown here is derived from an EMBL/GenBank/DDBJ whole genome shotgun (WGS) entry which is preliminary data.</text>
</comment>
<dbReference type="EMBL" id="FNZM01000014">
    <property type="protein sequence ID" value="SEK05425.1"/>
    <property type="molecule type" value="Genomic_DNA"/>
</dbReference>
<keyword evidence="3" id="KW-0560">Oxidoreductase</keyword>
<dbReference type="Proteomes" id="UP000247515">
    <property type="component" value="Unassembled WGS sequence"/>
</dbReference>
<organism evidence="3 4">
    <name type="scientific">Paraburkholderia tropica</name>
    <dbReference type="NCBI Taxonomy" id="92647"/>
    <lineage>
        <taxon>Bacteria</taxon>
        <taxon>Pseudomonadati</taxon>
        <taxon>Pseudomonadota</taxon>
        <taxon>Betaproteobacteria</taxon>
        <taxon>Burkholderiales</taxon>
        <taxon>Burkholderiaceae</taxon>
        <taxon>Paraburkholderia</taxon>
    </lineage>
</organism>
<evidence type="ECO:0000259" key="1">
    <source>
        <dbReference type="PROSITE" id="PS51725"/>
    </source>
</evidence>
<feature type="domain" description="ABM" evidence="1">
    <location>
        <begin position="32"/>
        <end position="124"/>
    </location>
</feature>
<reference evidence="3 4" key="1">
    <citation type="submission" date="2016-10" db="EMBL/GenBank/DDBJ databases">
        <authorList>
            <person name="Varghese N."/>
            <person name="Submissions S."/>
        </authorList>
    </citation>
    <scope>NUCLEOTIDE SEQUENCE [LARGE SCALE GENOMIC DNA]</scope>
    <source>
        <strain evidence="3 4">LMG 22274</strain>
    </source>
</reference>
<protein>
    <submittedName>
        <fullName evidence="3">Quinol monooxygenase YgiN</fullName>
    </submittedName>
</protein>
<evidence type="ECO:0000313" key="2">
    <source>
        <dbReference type="EMBL" id="PXX14068.1"/>
    </source>
</evidence>
<proteinExistence type="predicted"/>
<name>A0AAQ1JWA7_9BURK</name>